<dbReference type="InterPro" id="IPR013168">
    <property type="entry name" value="Cpl_7_lyso_C"/>
</dbReference>
<evidence type="ECO:0000256" key="1">
    <source>
        <dbReference type="SAM" id="SignalP"/>
    </source>
</evidence>
<dbReference type="Pfam" id="PF08230">
    <property type="entry name" value="CW_7"/>
    <property type="match status" value="1"/>
</dbReference>
<name>A0ABT0AQW6_9LACT</name>
<dbReference type="SMART" id="SM01095">
    <property type="entry name" value="Cpl-7"/>
    <property type="match status" value="1"/>
</dbReference>
<accession>A0ABT0AQW6</accession>
<keyword evidence="4" id="KW-1185">Reference proteome</keyword>
<dbReference type="RefSeq" id="WP_244034257.1">
    <property type="nucleotide sequence ID" value="NZ_JAAECS010000002.1"/>
</dbReference>
<keyword evidence="1" id="KW-0732">Signal</keyword>
<sequence length="218" mass="22690">MKKITCMATLALILLGTAGVATSAHADELADKAQQVIKGDFGNGQDRKENLGTDYDLVQSKVNELLGLASVLPVAPTDSLVASAVVSQGNFSTASVSAQTQYSHKENGHNEGQYYTISSSGAMITKTDTGSIVSGDVSRIRSIGLEKKSIVLNYVLNFDASGNYVSGSVSSSGYVSAMINLVPGQNYTGQSVNFISTTSGVALSGSYIYPITASLNLN</sequence>
<dbReference type="Proteomes" id="UP001522450">
    <property type="component" value="Unassembled WGS sequence"/>
</dbReference>
<feature type="chain" id="PRO_5046073663" description="Cpl-7 lysozyme C-terminal domain-containing protein" evidence="1">
    <location>
        <begin position="27"/>
        <end position="218"/>
    </location>
</feature>
<feature type="signal peptide" evidence="1">
    <location>
        <begin position="1"/>
        <end position="26"/>
    </location>
</feature>
<dbReference type="EMBL" id="JAAECS010000002">
    <property type="protein sequence ID" value="MCJ1989109.1"/>
    <property type="molecule type" value="Genomic_DNA"/>
</dbReference>
<evidence type="ECO:0000313" key="3">
    <source>
        <dbReference type="EMBL" id="MCJ1989109.1"/>
    </source>
</evidence>
<proteinExistence type="predicted"/>
<protein>
    <recommendedName>
        <fullName evidence="2">Cpl-7 lysozyme C-terminal domain-containing protein</fullName>
    </recommendedName>
</protein>
<feature type="domain" description="Cpl-7 lysozyme C-terminal" evidence="2">
    <location>
        <begin position="26"/>
        <end position="67"/>
    </location>
</feature>
<gene>
    <name evidence="3" type="ORF">GYN21_02645</name>
</gene>
<comment type="caution">
    <text evidence="3">The sequence shown here is derived from an EMBL/GenBank/DDBJ whole genome shotgun (WGS) entry which is preliminary data.</text>
</comment>
<organism evidence="3 4">
    <name type="scientific">Pseudolactococcus carnosus</name>
    <dbReference type="NCBI Taxonomy" id="2749961"/>
    <lineage>
        <taxon>Bacteria</taxon>
        <taxon>Bacillati</taxon>
        <taxon>Bacillota</taxon>
        <taxon>Bacilli</taxon>
        <taxon>Lactobacillales</taxon>
        <taxon>Streptococcaceae</taxon>
        <taxon>Pseudolactococcus</taxon>
    </lineage>
</organism>
<evidence type="ECO:0000259" key="2">
    <source>
        <dbReference type="SMART" id="SM01095"/>
    </source>
</evidence>
<evidence type="ECO:0000313" key="4">
    <source>
        <dbReference type="Proteomes" id="UP001522450"/>
    </source>
</evidence>
<reference evidence="3 4" key="1">
    <citation type="journal article" date="2022" name="Microbiol. Res.">
        <title>Comparative genome analysis, predicted lifestyle and antimicrobial strategies of Lactococcus carnosus and Lactococcus paracarnosus isolated from meat.</title>
        <authorList>
            <person name="Werum V."/>
            <person name="Ehrmann M."/>
            <person name="Vogel R."/>
            <person name="Hilgarth M."/>
        </authorList>
    </citation>
    <scope>NUCLEOTIDE SEQUENCE [LARGE SCALE GENOMIC DNA]</scope>
    <source>
        <strain evidence="3 4">TMW22177</strain>
    </source>
</reference>